<dbReference type="SUPFAM" id="SSF52794">
    <property type="entry name" value="PTS system IIB component-like"/>
    <property type="match status" value="1"/>
</dbReference>
<feature type="domain" description="PTS EIIC type-2" evidence="16">
    <location>
        <begin position="129"/>
        <end position="488"/>
    </location>
</feature>
<evidence type="ECO:0000256" key="8">
    <source>
        <dbReference type="ARBA" id="ARBA00022679"/>
    </source>
</evidence>
<accession>A0A1N6M1L1</accession>
<dbReference type="NCBIfam" id="TIGR00829">
    <property type="entry name" value="FRU"/>
    <property type="match status" value="1"/>
</dbReference>
<dbReference type="GO" id="GO:0090563">
    <property type="term" value="F:protein-phosphocysteine-sugar phosphotransferase activity"/>
    <property type="evidence" value="ECO:0007669"/>
    <property type="project" value="TreeGrafter"/>
</dbReference>
<dbReference type="Pfam" id="PF02302">
    <property type="entry name" value="PTS_IIB"/>
    <property type="match status" value="1"/>
</dbReference>
<dbReference type="Gene3D" id="3.40.50.2300">
    <property type="match status" value="1"/>
</dbReference>
<keyword evidence="13 14" id="KW-0472">Membrane</keyword>
<evidence type="ECO:0000259" key="15">
    <source>
        <dbReference type="PROSITE" id="PS51099"/>
    </source>
</evidence>
<dbReference type="PROSITE" id="PS51104">
    <property type="entry name" value="PTS_EIIC_TYPE_2"/>
    <property type="match status" value="1"/>
</dbReference>
<dbReference type="RefSeq" id="WP_074371898.1">
    <property type="nucleotide sequence ID" value="NZ_AP024907.1"/>
</dbReference>
<evidence type="ECO:0000313" key="20">
    <source>
        <dbReference type="Proteomes" id="UP000515264"/>
    </source>
</evidence>
<evidence type="ECO:0000256" key="10">
    <source>
        <dbReference type="ARBA" id="ARBA00022692"/>
    </source>
</evidence>
<evidence type="ECO:0000256" key="5">
    <source>
        <dbReference type="ARBA" id="ARBA00022475"/>
    </source>
</evidence>
<dbReference type="GO" id="GO:0005351">
    <property type="term" value="F:carbohydrate:proton symporter activity"/>
    <property type="evidence" value="ECO:0007669"/>
    <property type="project" value="InterPro"/>
</dbReference>
<dbReference type="NCBIfam" id="TIGR01427">
    <property type="entry name" value="PTS_IIC_fructo"/>
    <property type="match status" value="1"/>
</dbReference>
<keyword evidence="8" id="KW-0808">Transferase</keyword>
<dbReference type="InterPro" id="IPR050864">
    <property type="entry name" value="Bacterial_PTS_Sugar_Transport"/>
</dbReference>
<protein>
    <recommendedName>
        <fullName evidence="3">protein-N(pi)-phosphohistidine--D-fructose phosphotransferase</fullName>
        <ecNumber evidence="3">2.7.1.202</ecNumber>
    </recommendedName>
</protein>
<dbReference type="InterPro" id="IPR006327">
    <property type="entry name" value="PTS_IIC_fruc"/>
</dbReference>
<proteinExistence type="predicted"/>
<evidence type="ECO:0000313" key="19">
    <source>
        <dbReference type="Proteomes" id="UP000184774"/>
    </source>
</evidence>
<keyword evidence="6" id="KW-0597">Phosphoprotein</keyword>
<feature type="transmembrane region" description="Helical" evidence="14">
    <location>
        <begin position="461"/>
        <end position="485"/>
    </location>
</feature>
<dbReference type="EC" id="2.7.1.202" evidence="3"/>
<evidence type="ECO:0000313" key="18">
    <source>
        <dbReference type="EMBL" id="SIO93310.1"/>
    </source>
</evidence>
<comment type="catalytic activity">
    <reaction evidence="1">
        <text>D-fructose(out) + N(pros)-phospho-L-histidyl-[protein] = D-fructose 1-phosphate(in) + L-histidyl-[protein]</text>
        <dbReference type="Rhea" id="RHEA:49252"/>
        <dbReference type="Rhea" id="RHEA-COMP:9745"/>
        <dbReference type="Rhea" id="RHEA-COMP:9746"/>
        <dbReference type="ChEBI" id="CHEBI:29979"/>
        <dbReference type="ChEBI" id="CHEBI:37721"/>
        <dbReference type="ChEBI" id="CHEBI:58674"/>
        <dbReference type="ChEBI" id="CHEBI:64837"/>
        <dbReference type="EC" id="2.7.1.202"/>
    </reaction>
</comment>
<keyword evidence="10 14" id="KW-0812">Transmembrane</keyword>
<keyword evidence="9" id="KW-0598">Phosphotransferase system</keyword>
<dbReference type="GO" id="GO:0022877">
    <property type="term" value="F:protein-N(PI)-phosphohistidine-fructose phosphotransferase system transporter activity"/>
    <property type="evidence" value="ECO:0007669"/>
    <property type="project" value="InterPro"/>
</dbReference>
<feature type="transmembrane region" description="Helical" evidence="14">
    <location>
        <begin position="235"/>
        <end position="254"/>
    </location>
</feature>
<dbReference type="Proteomes" id="UP000184774">
    <property type="component" value="Unassembled WGS sequence"/>
</dbReference>
<dbReference type="InterPro" id="IPR013014">
    <property type="entry name" value="PTS_EIIC_2"/>
</dbReference>
<reference evidence="17 20" key="3">
    <citation type="journal article" date="2020" name="J. Nat. Prod.">
        <title>Genomics-Metabolomics Profiling Disclosed Marine Vibrio spartinae 3.6 as a Producer of a New Branched Side Chain Prodigiosin.</title>
        <authorList>
            <person name="Vitale G.A."/>
            <person name="Sciarretta M."/>
            <person name="Palma Esposito F."/>
            <person name="January G.G."/>
            <person name="Giaccio M."/>
            <person name="Bunk B."/>
            <person name="Sproer C."/>
            <person name="Bajerski F."/>
            <person name="Power D."/>
            <person name="Festa C."/>
            <person name="Monti M.C."/>
            <person name="D'Auria M.V."/>
            <person name="de Pascale D."/>
        </authorList>
    </citation>
    <scope>NUCLEOTIDE SEQUENCE [LARGE SCALE GENOMIC DNA]</scope>
    <source>
        <strain evidence="17 20">3.6</strain>
    </source>
</reference>
<dbReference type="InterPro" id="IPR036095">
    <property type="entry name" value="PTS_EIIB-like_sf"/>
</dbReference>
<feature type="transmembrane region" description="Helical" evidence="14">
    <location>
        <begin position="421"/>
        <end position="441"/>
    </location>
</feature>
<keyword evidence="12 14" id="KW-1133">Transmembrane helix</keyword>
<name>A0A1N6M1L1_9VIBR</name>
<dbReference type="PROSITE" id="PS51099">
    <property type="entry name" value="PTS_EIIB_TYPE_2"/>
    <property type="match status" value="1"/>
</dbReference>
<feature type="domain" description="PTS EIIB type-2" evidence="15">
    <location>
        <begin position="1"/>
        <end position="98"/>
    </location>
</feature>
<evidence type="ECO:0000313" key="17">
    <source>
        <dbReference type="EMBL" id="QMV15442.1"/>
    </source>
</evidence>
<feature type="transmembrane region" description="Helical" evidence="14">
    <location>
        <begin position="266"/>
        <end position="289"/>
    </location>
</feature>
<dbReference type="Proteomes" id="UP000515264">
    <property type="component" value="Chromosome 1"/>
</dbReference>
<dbReference type="CDD" id="cd05569">
    <property type="entry name" value="PTS_IIB_fructose"/>
    <property type="match status" value="1"/>
</dbReference>
<evidence type="ECO:0000256" key="6">
    <source>
        <dbReference type="ARBA" id="ARBA00022553"/>
    </source>
</evidence>
<dbReference type="InterPro" id="IPR003353">
    <property type="entry name" value="PTS_IIB_fruc"/>
</dbReference>
<feature type="transmembrane region" description="Helical" evidence="14">
    <location>
        <begin position="360"/>
        <end position="383"/>
    </location>
</feature>
<keyword evidence="7" id="KW-0762">Sugar transport</keyword>
<dbReference type="EMBL" id="FSSB01000007">
    <property type="protein sequence ID" value="SIO93310.1"/>
    <property type="molecule type" value="Genomic_DNA"/>
</dbReference>
<reference evidence="18 19" key="1">
    <citation type="submission" date="2016-12" db="EMBL/GenBank/DDBJ databases">
        <authorList>
            <person name="Song W.-J."/>
            <person name="Kurnit D.M."/>
        </authorList>
    </citation>
    <scope>NUCLEOTIDE SEQUENCE [LARGE SCALE GENOMIC DNA]</scope>
    <source>
        <strain evidence="18 19">CECT 9026</strain>
    </source>
</reference>
<dbReference type="EMBL" id="CP046268">
    <property type="protein sequence ID" value="QMV15442.1"/>
    <property type="molecule type" value="Genomic_DNA"/>
</dbReference>
<evidence type="ECO:0000256" key="12">
    <source>
        <dbReference type="ARBA" id="ARBA00022989"/>
    </source>
</evidence>
<dbReference type="InterPro" id="IPR013011">
    <property type="entry name" value="PTS_EIIB_2"/>
</dbReference>
<sequence length="502" mass="53255">MRIVAITSCAAGISHTFMAEEALIEAGKELGYQIRVETQGNIGTQTPLTQEEIEDADLVVIASDVTVSLARFSGKRIYQVSTNDAIADAKTVIRDASAKAEITMSSIEESKGKNVGAGVTIGTSKHNAFFRHTMSGVGYMIPMATCGLLLALANIFAFNSDAQGHLVNWGFDESTALGYFMSHLFMVGKVGFTLMIPLFAGFVANSIADRPAIAPAMIGAYIANDPAFLGTKTGGSFLAALLIAFIVGYMVLYLKRISWPKILRPAVPIMIIPVISTFLIFIFVLYGIGKPISFAMDTMYQWLNILITEHKSSSFLIGAVIGGMIGFDFGGPINKTAYVFSTAVFVDTLGQYGVDGANLLPFTAVQASISIAPLGIFVASRLFKKRFSSEERNTANAACAMGMVGVSEGAIPFAAANPIQLIVASVCGSALAGGLVGLWGIRNFGGLGSPLGTIIGYVEQPIPIVSWVLCTGAGILLTAVIIGVWRTKSEKNMEKLYAQQTV</sequence>
<feature type="transmembrane region" description="Helical" evidence="14">
    <location>
        <begin position="177"/>
        <end position="200"/>
    </location>
</feature>
<keyword evidence="20" id="KW-1185">Reference proteome</keyword>
<evidence type="ECO:0000259" key="16">
    <source>
        <dbReference type="PROSITE" id="PS51104"/>
    </source>
</evidence>
<evidence type="ECO:0000256" key="2">
    <source>
        <dbReference type="ARBA" id="ARBA00004429"/>
    </source>
</evidence>
<organism evidence="18 19">
    <name type="scientific">Vibrio spartinae</name>
    <dbReference type="NCBI Taxonomy" id="1918945"/>
    <lineage>
        <taxon>Bacteria</taxon>
        <taxon>Pseudomonadati</taxon>
        <taxon>Pseudomonadota</taxon>
        <taxon>Gammaproteobacteria</taxon>
        <taxon>Vibrionales</taxon>
        <taxon>Vibrionaceae</taxon>
        <taxon>Vibrio</taxon>
    </lineage>
</organism>
<evidence type="ECO:0000256" key="9">
    <source>
        <dbReference type="ARBA" id="ARBA00022683"/>
    </source>
</evidence>
<dbReference type="InterPro" id="IPR003501">
    <property type="entry name" value="PTS_EIIB_2/3"/>
</dbReference>
<keyword evidence="5" id="KW-1003">Cell membrane</keyword>
<dbReference type="PANTHER" id="PTHR30505">
    <property type="entry name" value="FRUCTOSE-LIKE PERMEASE"/>
    <property type="match status" value="1"/>
</dbReference>
<dbReference type="GO" id="GO:0016301">
    <property type="term" value="F:kinase activity"/>
    <property type="evidence" value="ECO:0007669"/>
    <property type="project" value="UniProtKB-KW"/>
</dbReference>
<feature type="transmembrane region" description="Helical" evidence="14">
    <location>
        <begin position="137"/>
        <end position="157"/>
    </location>
</feature>
<dbReference type="PANTHER" id="PTHR30505:SF0">
    <property type="entry name" value="FRUCTOSE-LIKE PTS SYSTEM EIIBC COMPONENT-RELATED"/>
    <property type="match status" value="1"/>
</dbReference>
<feature type="transmembrane region" description="Helical" evidence="14">
    <location>
        <begin position="312"/>
        <end position="330"/>
    </location>
</feature>
<evidence type="ECO:0000256" key="3">
    <source>
        <dbReference type="ARBA" id="ARBA00012799"/>
    </source>
</evidence>
<evidence type="ECO:0000256" key="7">
    <source>
        <dbReference type="ARBA" id="ARBA00022597"/>
    </source>
</evidence>
<evidence type="ECO:0000256" key="1">
    <source>
        <dbReference type="ARBA" id="ARBA00001401"/>
    </source>
</evidence>
<dbReference type="GO" id="GO:0009401">
    <property type="term" value="P:phosphoenolpyruvate-dependent sugar phosphotransferase system"/>
    <property type="evidence" value="ECO:0007669"/>
    <property type="project" value="UniProtKB-KW"/>
</dbReference>
<evidence type="ECO:0000256" key="14">
    <source>
        <dbReference type="SAM" id="Phobius"/>
    </source>
</evidence>
<gene>
    <name evidence="18" type="primary">fruA_1</name>
    <name evidence="18" type="ORF">VSP9026_00969</name>
    <name evidence="17" type="ORF">Vspart_02749</name>
</gene>
<dbReference type="GO" id="GO:0005886">
    <property type="term" value="C:plasma membrane"/>
    <property type="evidence" value="ECO:0007669"/>
    <property type="project" value="UniProtKB-SubCell"/>
</dbReference>
<dbReference type="AlphaFoldDB" id="A0A1N6M1L1"/>
<reference evidence="17" key="2">
    <citation type="submission" date="2019-11" db="EMBL/GenBank/DDBJ databases">
        <authorList>
            <person name="January G."/>
            <person name="Bunk B."/>
        </authorList>
    </citation>
    <scope>NUCLEOTIDE SEQUENCE</scope>
    <source>
        <strain evidence="17">3.6</strain>
    </source>
</reference>
<evidence type="ECO:0000256" key="11">
    <source>
        <dbReference type="ARBA" id="ARBA00022777"/>
    </source>
</evidence>
<evidence type="ECO:0000256" key="4">
    <source>
        <dbReference type="ARBA" id="ARBA00022448"/>
    </source>
</evidence>
<comment type="subcellular location">
    <subcellularLocation>
        <location evidence="2">Cell inner membrane</location>
        <topology evidence="2">Multi-pass membrane protein</topology>
    </subcellularLocation>
</comment>
<evidence type="ECO:0000256" key="13">
    <source>
        <dbReference type="ARBA" id="ARBA00023136"/>
    </source>
</evidence>
<keyword evidence="11" id="KW-0418">Kinase</keyword>
<keyword evidence="4" id="KW-0813">Transport</keyword>